<dbReference type="SUPFAM" id="SSF101353">
    <property type="entry name" value="Putative anticodon-binding domain of alanyl-tRNA synthetase (AlaRS)"/>
    <property type="match status" value="1"/>
</dbReference>
<protein>
    <recommendedName>
        <fullName evidence="2">alanine--tRNA ligase</fullName>
        <ecNumber evidence="2">6.1.1.7</ecNumber>
    </recommendedName>
</protein>
<proteinExistence type="inferred from homology"/>
<dbReference type="GO" id="GO:0004813">
    <property type="term" value="F:alanine-tRNA ligase activity"/>
    <property type="evidence" value="ECO:0007669"/>
    <property type="project" value="UniProtKB-EC"/>
</dbReference>
<evidence type="ECO:0000256" key="6">
    <source>
        <dbReference type="ARBA" id="ARBA00022840"/>
    </source>
</evidence>
<comment type="similarity">
    <text evidence="1">Belongs to the class-II aminoacyl-tRNA synthetase family.</text>
</comment>
<evidence type="ECO:0000256" key="4">
    <source>
        <dbReference type="ARBA" id="ARBA00022598"/>
    </source>
</evidence>
<evidence type="ECO:0000259" key="10">
    <source>
        <dbReference type="PROSITE" id="PS50860"/>
    </source>
</evidence>
<dbReference type="InterPro" id="IPR050058">
    <property type="entry name" value="Ala-tRNA_ligase"/>
</dbReference>
<evidence type="ECO:0000256" key="8">
    <source>
        <dbReference type="ARBA" id="ARBA00022917"/>
    </source>
</evidence>
<dbReference type="PROSITE" id="PS50860">
    <property type="entry name" value="AA_TRNA_LIGASE_II_ALA"/>
    <property type="match status" value="1"/>
</dbReference>
<keyword evidence="5" id="KW-0547">Nucleotide-binding</keyword>
<comment type="caution">
    <text evidence="11">The sequence shown here is derived from an EMBL/GenBank/DDBJ whole genome shotgun (WGS) entry which is preliminary data.</text>
</comment>
<dbReference type="InterPro" id="IPR002318">
    <property type="entry name" value="Ala-tRNA-lgiase_IIc"/>
</dbReference>
<dbReference type="Proteomes" id="UP000288805">
    <property type="component" value="Unassembled WGS sequence"/>
</dbReference>
<dbReference type="PANTHER" id="PTHR11777">
    <property type="entry name" value="ALANYL-TRNA SYNTHETASE"/>
    <property type="match status" value="1"/>
</dbReference>
<dbReference type="InterPro" id="IPR045864">
    <property type="entry name" value="aa-tRNA-synth_II/BPL/LPL"/>
</dbReference>
<accession>A0A438IVG2</accession>
<name>A0A438IVG2_VITVI</name>
<dbReference type="PRINTS" id="PR00980">
    <property type="entry name" value="TRNASYNTHALA"/>
</dbReference>
<gene>
    <name evidence="11" type="primary">ALATS_5</name>
    <name evidence="11" type="ORF">CK203_030402</name>
</gene>
<dbReference type="GO" id="GO:0005524">
    <property type="term" value="F:ATP binding"/>
    <property type="evidence" value="ECO:0007669"/>
    <property type="project" value="UniProtKB-KW"/>
</dbReference>
<feature type="domain" description="Alanyl-transfer RNA synthetases family profile" evidence="10">
    <location>
        <begin position="92"/>
        <end position="875"/>
    </location>
</feature>
<evidence type="ECO:0000256" key="3">
    <source>
        <dbReference type="ARBA" id="ARBA00022555"/>
    </source>
</evidence>
<keyword evidence="9" id="KW-0030">Aminoacyl-tRNA synthetase</keyword>
<keyword evidence="3" id="KW-0820">tRNA-binding</keyword>
<keyword evidence="7" id="KW-0694">RNA-binding</keyword>
<dbReference type="Pfam" id="PF01411">
    <property type="entry name" value="tRNA-synt_2c"/>
    <property type="match status" value="2"/>
</dbReference>
<dbReference type="SUPFAM" id="SSF56112">
    <property type="entry name" value="Protein kinase-like (PK-like)"/>
    <property type="match status" value="1"/>
</dbReference>
<keyword evidence="6" id="KW-0067">ATP-binding</keyword>
<dbReference type="InterPro" id="IPR018164">
    <property type="entry name" value="Ala-tRNA-synth_IIc_N"/>
</dbReference>
<dbReference type="Gene3D" id="3.30.930.10">
    <property type="entry name" value="Bira Bifunctional Protein, Domain 2"/>
    <property type="match status" value="2"/>
</dbReference>
<dbReference type="EC" id="6.1.1.7" evidence="2"/>
<evidence type="ECO:0000313" key="11">
    <source>
        <dbReference type="EMBL" id="RVX00626.1"/>
    </source>
</evidence>
<dbReference type="Gene3D" id="3.30.980.10">
    <property type="entry name" value="Threonyl-trna Synthetase, Chain A, domain 2"/>
    <property type="match status" value="1"/>
</dbReference>
<dbReference type="InterPro" id="IPR018165">
    <property type="entry name" value="Ala-tRNA-synth_IIc_core"/>
</dbReference>
<evidence type="ECO:0000256" key="2">
    <source>
        <dbReference type="ARBA" id="ARBA00013168"/>
    </source>
</evidence>
<dbReference type="GO" id="GO:0006419">
    <property type="term" value="P:alanyl-tRNA aminoacylation"/>
    <property type="evidence" value="ECO:0007669"/>
    <property type="project" value="InterPro"/>
</dbReference>
<evidence type="ECO:0000256" key="7">
    <source>
        <dbReference type="ARBA" id="ARBA00022884"/>
    </source>
</evidence>
<dbReference type="InterPro" id="IPR018162">
    <property type="entry name" value="Ala-tRNA-ligase_IIc_anticod-bd"/>
</dbReference>
<dbReference type="InterPro" id="IPR011009">
    <property type="entry name" value="Kinase-like_dom_sf"/>
</dbReference>
<organism evidence="11 12">
    <name type="scientific">Vitis vinifera</name>
    <name type="common">Grape</name>
    <dbReference type="NCBI Taxonomy" id="29760"/>
    <lineage>
        <taxon>Eukaryota</taxon>
        <taxon>Viridiplantae</taxon>
        <taxon>Streptophyta</taxon>
        <taxon>Embryophyta</taxon>
        <taxon>Tracheophyta</taxon>
        <taxon>Spermatophyta</taxon>
        <taxon>Magnoliopsida</taxon>
        <taxon>eudicotyledons</taxon>
        <taxon>Gunneridae</taxon>
        <taxon>Pentapetalae</taxon>
        <taxon>rosids</taxon>
        <taxon>Vitales</taxon>
        <taxon>Vitaceae</taxon>
        <taxon>Viteae</taxon>
        <taxon>Vitis</taxon>
    </lineage>
</organism>
<dbReference type="CDD" id="cd00673">
    <property type="entry name" value="AlaRS_core"/>
    <property type="match status" value="1"/>
</dbReference>
<dbReference type="GO" id="GO:0000049">
    <property type="term" value="F:tRNA binding"/>
    <property type="evidence" value="ECO:0007669"/>
    <property type="project" value="UniProtKB-KW"/>
</dbReference>
<dbReference type="GO" id="GO:0005737">
    <property type="term" value="C:cytoplasm"/>
    <property type="evidence" value="ECO:0007669"/>
    <property type="project" value="InterPro"/>
</dbReference>
<dbReference type="InterPro" id="IPR018163">
    <property type="entry name" value="Thr/Ala-tRNA-synth_IIc_edit"/>
</dbReference>
<reference evidence="11 12" key="1">
    <citation type="journal article" date="2018" name="PLoS Genet.">
        <title>Population sequencing reveals clonal diversity and ancestral inbreeding in the grapevine cultivar Chardonnay.</title>
        <authorList>
            <person name="Roach M.J."/>
            <person name="Johnson D.L."/>
            <person name="Bohlmann J."/>
            <person name="van Vuuren H.J."/>
            <person name="Jones S.J."/>
            <person name="Pretorius I.S."/>
            <person name="Schmidt S.A."/>
            <person name="Borneman A.R."/>
        </authorList>
    </citation>
    <scope>NUCLEOTIDE SEQUENCE [LARGE SCALE GENOMIC DNA]</scope>
    <source>
        <strain evidence="12">cv. Chardonnay</strain>
        <tissue evidence="11">Leaf</tissue>
    </source>
</reference>
<evidence type="ECO:0000256" key="1">
    <source>
        <dbReference type="ARBA" id="ARBA00008226"/>
    </source>
</evidence>
<dbReference type="EMBL" id="QGNW01000080">
    <property type="protein sequence ID" value="RVX00626.1"/>
    <property type="molecule type" value="Genomic_DNA"/>
</dbReference>
<evidence type="ECO:0000256" key="5">
    <source>
        <dbReference type="ARBA" id="ARBA00022741"/>
    </source>
</evidence>
<evidence type="ECO:0000313" key="12">
    <source>
        <dbReference type="Proteomes" id="UP000288805"/>
    </source>
</evidence>
<dbReference type="SUPFAM" id="SSF55186">
    <property type="entry name" value="ThrRS/AlaRS common domain"/>
    <property type="match status" value="1"/>
</dbReference>
<dbReference type="PANTHER" id="PTHR11777:SF9">
    <property type="entry name" value="ALANINE--TRNA LIGASE, CYTOPLASMIC"/>
    <property type="match status" value="1"/>
</dbReference>
<dbReference type="SUPFAM" id="SSF55681">
    <property type="entry name" value="Class II aaRS and biotin synthetases"/>
    <property type="match status" value="2"/>
</dbReference>
<evidence type="ECO:0000256" key="9">
    <source>
        <dbReference type="ARBA" id="ARBA00023146"/>
    </source>
</evidence>
<keyword evidence="4 11" id="KW-0436">Ligase</keyword>
<dbReference type="AlphaFoldDB" id="A0A438IVG2"/>
<sequence>MPELPPTVTEWPAAKVRDTFSVSSKQGACQLGIQPVVPLNDPTLLFANAEKVGKEKKLGLHTLPGTYGTEMNTELLGTSMLETFRGKYSNFTGMNQFKPIFLGTADPNTPLSKLTRACNTQKCIRAGGKHNDLDDVGKDTYHHTFFEMLGNWSFGDYFKREAIEWAWELLTEATYSPSFNCSLMNRCTNYQRTGSMPPILVVMSNLALLLMMKLEIFGSSFCPLDMYFHLVVKWQTELLYLITFHFSSTLIGHFWEMGDTGPCGPCTEIHFDRIGNRDATSLVNNDDPTCIEIWNLVFIQNKMSNYDTDVFLPIFDAIHLGRGCDVCFGIKKGGSSICLVHVTMKVKSDSDGKVVSVPVCGGVMKATGAPLYSGKVGTEDVDKVDMAYRVVADHIRTLSFAIADGSCPGNEGREYVLRRILRRAVRYGSEVLKAQEGFFNGYELQMGIIAAEEASFGKTLIKASLLLLVLRGYPTNAYVSKMKLINHEPVQGIEKFKKAAQEVQGKILSGQEAFVLWDTYGFPLDLTQLMAEERGLTVDVMGFNIAMDEARERSRNAQNKKAGGAIVMDADATAALHKMGVAATDDISKFTWFEDHESVIKAIYTGIEFLESAAAGDEVGIILETTSFYAEQGGQVLYSLPHAWIADPPIIHRNVKSMKIILVLDNNLTTKVSDFGTLVLIPLDQTVINTEVTGGLAKEGRYASAHAVSMAWLLQLRHIFDTGSLEGSVDHFKFAMFKFMEVDYDRRKLIAPNHTCTHMLNFALREVLGNHVDQKGSIVLPEKLRFDFSHGKPIHPDHLRRIESIVNDQIKDELDVYGKEATLADAKRINGLRAVFGEVYPDPVRVVTIGRKVEDLLADPDNAEWLSVSAELCGG</sequence>
<dbReference type="FunFam" id="3.30.980.10:FF:000004">
    <property type="entry name" value="Alanine--tRNA ligase, cytoplasmic"/>
    <property type="match status" value="1"/>
</dbReference>
<keyword evidence="8" id="KW-0648">Protein biosynthesis</keyword>